<dbReference type="InterPro" id="IPR036625">
    <property type="entry name" value="E3-bd_dom_sf"/>
</dbReference>
<dbReference type="Pfam" id="PF00198">
    <property type="entry name" value="2-oxoacid_dh"/>
    <property type="match status" value="1"/>
</dbReference>
<organism evidence="9 10">
    <name type="scientific">Cuniculiplasma divulgatum</name>
    <dbReference type="NCBI Taxonomy" id="1673428"/>
    <lineage>
        <taxon>Archaea</taxon>
        <taxon>Methanobacteriati</taxon>
        <taxon>Thermoplasmatota</taxon>
        <taxon>Thermoplasmata</taxon>
        <taxon>Thermoplasmatales</taxon>
        <taxon>Cuniculiplasmataceae</taxon>
        <taxon>Cuniculiplasma</taxon>
    </lineage>
</organism>
<dbReference type="Gene3D" id="4.10.320.10">
    <property type="entry name" value="E3-binding domain"/>
    <property type="match status" value="1"/>
</dbReference>
<evidence type="ECO:0000256" key="4">
    <source>
        <dbReference type="ARBA" id="ARBA00022823"/>
    </source>
</evidence>
<evidence type="ECO:0000259" key="7">
    <source>
        <dbReference type="PROSITE" id="PS50968"/>
    </source>
</evidence>
<dbReference type="RefSeq" id="WP_148689492.1">
    <property type="nucleotide sequence ID" value="NZ_LT671858.1"/>
</dbReference>
<protein>
    <submittedName>
        <fullName evidence="9">2-oxoacid dehydrogenase multienzyme complex, dihydrolipoyl acyltransferase (E2) component</fullName>
    </submittedName>
</protein>
<dbReference type="PROSITE" id="PS00189">
    <property type="entry name" value="LIPOYL"/>
    <property type="match status" value="1"/>
</dbReference>
<keyword evidence="3 9" id="KW-0808">Transferase</keyword>
<feature type="compositionally biased region" description="Basic and acidic residues" evidence="6">
    <location>
        <begin position="104"/>
        <end position="122"/>
    </location>
</feature>
<feature type="domain" description="Peripheral subunit-binding (PSBD)" evidence="8">
    <location>
        <begin position="125"/>
        <end position="162"/>
    </location>
</feature>
<dbReference type="GeneID" id="41587557"/>
<dbReference type="InterPro" id="IPR003016">
    <property type="entry name" value="2-oxoA_DH_lipoyl-BS"/>
</dbReference>
<keyword evidence="4" id="KW-0450">Lipoyl</keyword>
<dbReference type="GO" id="GO:0005737">
    <property type="term" value="C:cytoplasm"/>
    <property type="evidence" value="ECO:0007669"/>
    <property type="project" value="TreeGrafter"/>
</dbReference>
<comment type="cofactor">
    <cofactor evidence="1">
        <name>(R)-lipoate</name>
        <dbReference type="ChEBI" id="CHEBI:83088"/>
    </cofactor>
</comment>
<evidence type="ECO:0000256" key="1">
    <source>
        <dbReference type="ARBA" id="ARBA00001938"/>
    </source>
</evidence>
<proteinExistence type="inferred from homology"/>
<evidence type="ECO:0000256" key="6">
    <source>
        <dbReference type="SAM" id="MobiDB-lite"/>
    </source>
</evidence>
<dbReference type="PANTHER" id="PTHR43178">
    <property type="entry name" value="DIHYDROLIPOAMIDE ACETYLTRANSFERASE COMPONENT OF PYRUVATE DEHYDROGENASE COMPLEX"/>
    <property type="match status" value="1"/>
</dbReference>
<dbReference type="Pfam" id="PF00364">
    <property type="entry name" value="Biotin_lipoyl"/>
    <property type="match status" value="1"/>
</dbReference>
<dbReference type="EMBL" id="LT671858">
    <property type="protein sequence ID" value="SIM36230.1"/>
    <property type="molecule type" value="Genomic_DNA"/>
</dbReference>
<dbReference type="SUPFAM" id="SSF52777">
    <property type="entry name" value="CoA-dependent acyltransferases"/>
    <property type="match status" value="1"/>
</dbReference>
<dbReference type="InterPro" id="IPR000089">
    <property type="entry name" value="Biotin_lipoyl"/>
</dbReference>
<dbReference type="SUPFAM" id="SSF51230">
    <property type="entry name" value="Single hybrid motif"/>
    <property type="match status" value="1"/>
</dbReference>
<evidence type="ECO:0000256" key="2">
    <source>
        <dbReference type="ARBA" id="ARBA00007317"/>
    </source>
</evidence>
<evidence type="ECO:0000313" key="9">
    <source>
        <dbReference type="EMBL" id="SIM36230.1"/>
    </source>
</evidence>
<reference evidence="9 10" key="1">
    <citation type="submission" date="2016-04" db="EMBL/GenBank/DDBJ databases">
        <authorList>
            <person name="Evans L.H."/>
            <person name="Alamgir A."/>
            <person name="Owens N."/>
            <person name="Weber N.D."/>
            <person name="Virtaneva K."/>
            <person name="Barbian K."/>
            <person name="Babar A."/>
            <person name="Rosenke K."/>
        </authorList>
    </citation>
    <scope>NUCLEOTIDE SEQUENCE [LARGE SCALE GENOMIC DNA]</scope>
    <source>
        <strain evidence="10">S5(T) (JCM 30642 \VKM B-2941)</strain>
    </source>
</reference>
<feature type="region of interest" description="Disordered" evidence="6">
    <location>
        <begin position="79"/>
        <end position="129"/>
    </location>
</feature>
<dbReference type="SUPFAM" id="SSF47005">
    <property type="entry name" value="Peripheral subunit-binding domain of 2-oxo acid dehydrogenase complex"/>
    <property type="match status" value="1"/>
</dbReference>
<dbReference type="FunFam" id="3.30.559.10:FF:000007">
    <property type="entry name" value="Dihydrolipoamide acetyltransferase component of pyruvate dehydrogenase complex"/>
    <property type="match status" value="1"/>
</dbReference>
<dbReference type="InterPro" id="IPR001078">
    <property type="entry name" value="2-oxoacid_DH_actylTfrase"/>
</dbReference>
<dbReference type="InterPro" id="IPR004167">
    <property type="entry name" value="PSBD"/>
</dbReference>
<accession>A0A1N5SJK6</accession>
<dbReference type="PROSITE" id="PS50968">
    <property type="entry name" value="BIOTINYL_LIPOYL"/>
    <property type="match status" value="1"/>
</dbReference>
<evidence type="ECO:0000256" key="3">
    <source>
        <dbReference type="ARBA" id="ARBA00022679"/>
    </source>
</evidence>
<dbReference type="Gene3D" id="2.40.50.100">
    <property type="match status" value="1"/>
</dbReference>
<comment type="similarity">
    <text evidence="2">Belongs to the 2-oxoacid dehydrogenase family.</text>
</comment>
<evidence type="ECO:0000313" key="10">
    <source>
        <dbReference type="Proteomes" id="UP000195607"/>
    </source>
</evidence>
<dbReference type="Proteomes" id="UP000195607">
    <property type="component" value="Chromosome I"/>
</dbReference>
<dbReference type="InterPro" id="IPR050743">
    <property type="entry name" value="2-oxoacid_DH_E2_comp"/>
</dbReference>
<dbReference type="Pfam" id="PF02817">
    <property type="entry name" value="E3_binding"/>
    <property type="match status" value="1"/>
</dbReference>
<dbReference type="InterPro" id="IPR023213">
    <property type="entry name" value="CAT-like_dom_sf"/>
</dbReference>
<name>A0A1N5SJK6_9ARCH</name>
<sequence>MFKFTLPDIGEGVTEGEIIKWIVKEGDVVKKEQDMVEIMTDKVNINVPSPVEGKVNRILFKEGQVVKVGEVIIEIDDGSKTEEKKPEPASVVKNEPQESISVSEADKEKGGEKKVMNDDQNRRILASPTIRRIAKDRGIDLDTITPTGPNGRVTLEDLDNAEREMKQKAGAPKTSGIKMAPVPPVTARQVEQPKAAEAQSQRMQEPTPIKEEPKVSPQPQPKEPEPALHVEETTNTSEGDQIFEPHGLRRLIFEKMSKSKQIMPHFMVAETVDISKLTKTMNDMKEKGTKVTLTPFFVKAVAVALTEFPKFNAHYDDANKRYIFRKDINMGVAIDTPSGLTVAVVKNALDKSVVQISSEISDLAKKARENKLTLTDVQDSTFTISNVGSIGGLISTPIINYPEVAILAVHRSTKKGTNFESGDDSTIISLSCDHRLIDGADAARFIVKVKSYLEDPISFLIR</sequence>
<dbReference type="PROSITE" id="PS51826">
    <property type="entry name" value="PSBD"/>
    <property type="match status" value="1"/>
</dbReference>
<evidence type="ECO:0000259" key="8">
    <source>
        <dbReference type="PROSITE" id="PS51826"/>
    </source>
</evidence>
<feature type="domain" description="Lipoyl-binding" evidence="7">
    <location>
        <begin position="1"/>
        <end position="76"/>
    </location>
</feature>
<dbReference type="Gene3D" id="3.30.559.10">
    <property type="entry name" value="Chloramphenicol acetyltransferase-like domain"/>
    <property type="match status" value="1"/>
</dbReference>
<keyword evidence="5 9" id="KW-0012">Acyltransferase</keyword>
<dbReference type="PANTHER" id="PTHR43178:SF5">
    <property type="entry name" value="LIPOAMIDE ACYLTRANSFERASE COMPONENT OF BRANCHED-CHAIN ALPHA-KETO ACID DEHYDROGENASE COMPLEX, MITOCHONDRIAL"/>
    <property type="match status" value="1"/>
</dbReference>
<dbReference type="GO" id="GO:0031405">
    <property type="term" value="F:lipoic acid binding"/>
    <property type="evidence" value="ECO:0007669"/>
    <property type="project" value="TreeGrafter"/>
</dbReference>
<evidence type="ECO:0000256" key="5">
    <source>
        <dbReference type="ARBA" id="ARBA00023315"/>
    </source>
</evidence>
<gene>
    <name evidence="9" type="ORF">CSP5_0254</name>
</gene>
<dbReference type="GO" id="GO:0016407">
    <property type="term" value="F:acetyltransferase activity"/>
    <property type="evidence" value="ECO:0007669"/>
    <property type="project" value="TreeGrafter"/>
</dbReference>
<dbReference type="CDD" id="cd06849">
    <property type="entry name" value="lipoyl_domain"/>
    <property type="match status" value="1"/>
</dbReference>
<dbReference type="AlphaFoldDB" id="A0A1N5SJK6"/>
<dbReference type="InterPro" id="IPR011053">
    <property type="entry name" value="Single_hybrid_motif"/>
</dbReference>
<feature type="region of interest" description="Disordered" evidence="6">
    <location>
        <begin position="186"/>
        <end position="226"/>
    </location>
</feature>